<evidence type="ECO:0000313" key="2">
    <source>
        <dbReference type="Proteomes" id="UP001239111"/>
    </source>
</evidence>
<proteinExistence type="predicted"/>
<keyword evidence="2" id="KW-1185">Reference proteome</keyword>
<organism evidence="1 2">
    <name type="scientific">Eretmocerus hayati</name>
    <dbReference type="NCBI Taxonomy" id="131215"/>
    <lineage>
        <taxon>Eukaryota</taxon>
        <taxon>Metazoa</taxon>
        <taxon>Ecdysozoa</taxon>
        <taxon>Arthropoda</taxon>
        <taxon>Hexapoda</taxon>
        <taxon>Insecta</taxon>
        <taxon>Pterygota</taxon>
        <taxon>Neoptera</taxon>
        <taxon>Endopterygota</taxon>
        <taxon>Hymenoptera</taxon>
        <taxon>Apocrita</taxon>
        <taxon>Proctotrupomorpha</taxon>
        <taxon>Chalcidoidea</taxon>
        <taxon>Aphelinidae</taxon>
        <taxon>Aphelininae</taxon>
        <taxon>Eretmocerus</taxon>
    </lineage>
</organism>
<dbReference type="EMBL" id="CM056742">
    <property type="protein sequence ID" value="KAJ8676441.1"/>
    <property type="molecule type" value="Genomic_DNA"/>
</dbReference>
<evidence type="ECO:0000313" key="1">
    <source>
        <dbReference type="EMBL" id="KAJ8676441.1"/>
    </source>
</evidence>
<accession>A0ACC2P047</accession>
<dbReference type="Proteomes" id="UP001239111">
    <property type="component" value="Chromosome 2"/>
</dbReference>
<name>A0ACC2P047_9HYME</name>
<reference evidence="1" key="1">
    <citation type="submission" date="2023-04" db="EMBL/GenBank/DDBJ databases">
        <title>A chromosome-level genome assembly of the parasitoid wasp Eretmocerus hayati.</title>
        <authorList>
            <person name="Zhong Y."/>
            <person name="Liu S."/>
            <person name="Liu Y."/>
        </authorList>
    </citation>
    <scope>NUCLEOTIDE SEQUENCE</scope>
    <source>
        <strain evidence="1">ZJU_SS_LIU_2023</strain>
    </source>
</reference>
<gene>
    <name evidence="1" type="ORF">QAD02_012228</name>
</gene>
<sequence length="198" mass="21740">MDSTYVVILLAAVALCKSDVSHLSYNGEFADPTTTTTQGPPNPYSFQYTAGRIPGTIDRVQTETGDGLGHVQGSYSYVDPKLKVRTVEYIVNENGFQPSLINYDDVLKQPVDSEAVRLEKERHRILYQKIAASNAQGAPIQTPKDSASVEKAKARHYSLYQKIAAEHAAIAAEREAARLAFEATSVANEVNEPVTYFN</sequence>
<protein>
    <submittedName>
        <fullName evidence="1">Uncharacterized protein</fullName>
    </submittedName>
</protein>
<comment type="caution">
    <text evidence="1">The sequence shown here is derived from an EMBL/GenBank/DDBJ whole genome shotgun (WGS) entry which is preliminary data.</text>
</comment>